<reference evidence="2" key="1">
    <citation type="journal article" date="2015" name="Nature">
        <title>Complex archaea that bridge the gap between prokaryotes and eukaryotes.</title>
        <authorList>
            <person name="Spang A."/>
            <person name="Saw J.H."/>
            <person name="Jorgensen S.L."/>
            <person name="Zaremba-Niedzwiedzka K."/>
            <person name="Martijn J."/>
            <person name="Lind A.E."/>
            <person name="van Eijk R."/>
            <person name="Schleper C."/>
            <person name="Guy L."/>
            <person name="Ettema T.J."/>
        </authorList>
    </citation>
    <scope>NUCLEOTIDE SEQUENCE</scope>
</reference>
<gene>
    <name evidence="2" type="ORF">LCGC14_2657810</name>
</gene>
<comment type="caution">
    <text evidence="2">The sequence shown here is derived from an EMBL/GenBank/DDBJ whole genome shotgun (WGS) entry which is preliminary data.</text>
</comment>
<proteinExistence type="predicted"/>
<dbReference type="Pfam" id="PF00078">
    <property type="entry name" value="RVT_1"/>
    <property type="match status" value="1"/>
</dbReference>
<dbReference type="InterPro" id="IPR013597">
    <property type="entry name" value="Mat_intron_G2"/>
</dbReference>
<sequence>LYNNIPTDKKVLKEFLTSGYVYRNKLFPTEVGTPQGGIVSPIYANMALDGMEQVIKERYWSSNTGRIYRGNNKHKVNLIRYADDFIVTAGSKEVAEDVKKVIAGFLAPRGLMLSEEKTRITHIDDGFDFLGWNFRKYRGKLLIKPSKTTCKNIADKVRQLIRKHKAISQDDLIRILNPVVRGWCNYHSCMVSKEAFYDLDGVLFRALWKWARRRHPTKSRWWTKDRYWVRKGSRDWIFSSGETTLIIAGYTKIERHRLIKLDKTPFLKEDEEYFIGRKADRKKRKKAAVSREAGLR</sequence>
<name>A0A0F8ZT05_9ZZZZ</name>
<dbReference type="PANTHER" id="PTHR34047:SF8">
    <property type="entry name" value="PROTEIN YKFC"/>
    <property type="match status" value="1"/>
</dbReference>
<dbReference type="AlphaFoldDB" id="A0A0F8ZT05"/>
<evidence type="ECO:0000259" key="1">
    <source>
        <dbReference type="PROSITE" id="PS50878"/>
    </source>
</evidence>
<dbReference type="SUPFAM" id="SSF56672">
    <property type="entry name" value="DNA/RNA polymerases"/>
    <property type="match status" value="1"/>
</dbReference>
<dbReference type="PANTHER" id="PTHR34047">
    <property type="entry name" value="NUCLEAR INTRON MATURASE 1, MITOCHONDRIAL-RELATED"/>
    <property type="match status" value="1"/>
</dbReference>
<feature type="domain" description="Reverse transcriptase" evidence="1">
    <location>
        <begin position="1"/>
        <end position="134"/>
    </location>
</feature>
<dbReference type="PROSITE" id="PS50878">
    <property type="entry name" value="RT_POL"/>
    <property type="match status" value="1"/>
</dbReference>
<accession>A0A0F8ZT05</accession>
<evidence type="ECO:0000313" key="2">
    <source>
        <dbReference type="EMBL" id="KKK96933.1"/>
    </source>
</evidence>
<dbReference type="InterPro" id="IPR051083">
    <property type="entry name" value="GrpII_Intron_Splice-Mob/Def"/>
</dbReference>
<dbReference type="InterPro" id="IPR043502">
    <property type="entry name" value="DNA/RNA_pol_sf"/>
</dbReference>
<dbReference type="EMBL" id="LAZR01046268">
    <property type="protein sequence ID" value="KKK96933.1"/>
    <property type="molecule type" value="Genomic_DNA"/>
</dbReference>
<dbReference type="Pfam" id="PF08388">
    <property type="entry name" value="GIIM"/>
    <property type="match status" value="1"/>
</dbReference>
<organism evidence="2">
    <name type="scientific">marine sediment metagenome</name>
    <dbReference type="NCBI Taxonomy" id="412755"/>
    <lineage>
        <taxon>unclassified sequences</taxon>
        <taxon>metagenomes</taxon>
        <taxon>ecological metagenomes</taxon>
    </lineage>
</organism>
<protein>
    <recommendedName>
        <fullName evidence="1">Reverse transcriptase domain-containing protein</fullName>
    </recommendedName>
</protein>
<dbReference type="InterPro" id="IPR000477">
    <property type="entry name" value="RT_dom"/>
</dbReference>
<dbReference type="CDD" id="cd01651">
    <property type="entry name" value="RT_G2_intron"/>
    <property type="match status" value="1"/>
</dbReference>
<feature type="non-terminal residue" evidence="2">
    <location>
        <position position="1"/>
    </location>
</feature>